<evidence type="ECO:0000256" key="2">
    <source>
        <dbReference type="PROSITE-ProRule" id="PRU00703"/>
    </source>
</evidence>
<dbReference type="CDD" id="cd05401">
    <property type="entry name" value="NT_GlnE_GlnD_like"/>
    <property type="match status" value="1"/>
</dbReference>
<accession>A0A136A351</accession>
<dbReference type="SUPFAM" id="SSF54631">
    <property type="entry name" value="CBS-domain pair"/>
    <property type="match status" value="1"/>
</dbReference>
<dbReference type="Pfam" id="PF03445">
    <property type="entry name" value="DUF294"/>
    <property type="match status" value="1"/>
</dbReference>
<dbReference type="SUPFAM" id="SSF51206">
    <property type="entry name" value="cAMP-binding domain-like"/>
    <property type="match status" value="1"/>
</dbReference>
<dbReference type="AlphaFoldDB" id="A0A136A351"/>
<dbReference type="GO" id="GO:0008773">
    <property type="term" value="F:[protein-PII] uridylyltransferase activity"/>
    <property type="evidence" value="ECO:0007669"/>
    <property type="project" value="InterPro"/>
</dbReference>
<feature type="domain" description="Cyclic nucleotide-binding" evidence="3">
    <location>
        <begin position="17"/>
        <end position="83"/>
    </location>
</feature>
<sequence>MHAVPQQVINFLATSAPFDKLKPQQLTALATSCSVLYLTAQNASTLLKDNLSSLFLIQSGQFSLQEPDGSVSHLSDGDYFGHLVAKQQAFNPEFLTVNHPGLVYVIPSEALANNLQLIPELQLFFSAYKEQTLHNQAIDDSNSIWLHKPLAEVLSEKLVSARQDTPILLAVQLMAQQQVSTLMITDFIDDEEQLVGIMTDRDIRNRVVAAQVDMQEPVAKVMTANPCYIEKQHTLFDALCLMTEMNIHHLPIVESNKLLPIGLVTATDMLRYQRANVLFIIGELMKAQSLYELTRLSWQLPQYFSTHAKRLGDFDVAGKILSQATDIMTRKLIDFFQIKHGMPPFDYCWLVYGSQAREDQTMGSDQDNGLLLARIPDETEAEYFALMSDYVCKGLNKCGIASCTGNIMASNPELRLSLEQAISEAHTWIDSPTPKALLSFNIFLDVRPVAGNINLFKQLHQARSPLFNQSRFLALLARQVGDLSVPLSMFKRFTYDKGTADAINLKKYALNIINSLVRIYALSAQLSMPSTLSRLANLPSEDSLTKRDADNLRDIWLFLNRLRWRHQVSNKVTNNSILIKDLSAIEKHQLKAAFQAIQVAQQGALMKFCGEMS</sequence>
<keyword evidence="6" id="KW-1185">Reference proteome</keyword>
<proteinExistence type="predicted"/>
<dbReference type="InterPro" id="IPR046342">
    <property type="entry name" value="CBS_dom_sf"/>
</dbReference>
<dbReference type="PROSITE" id="PS51371">
    <property type="entry name" value="CBS"/>
    <property type="match status" value="2"/>
</dbReference>
<reference evidence="6" key="1">
    <citation type="submission" date="2016-02" db="EMBL/GenBank/DDBJ databases">
        <authorList>
            <person name="Schultz-Johansen M."/>
            <person name="Glaring M.A."/>
            <person name="Bech P.K."/>
            <person name="Stougaard P."/>
        </authorList>
    </citation>
    <scope>NUCLEOTIDE SEQUENCE [LARGE SCALE GENOMIC DNA]</scope>
    <source>
        <strain evidence="6">S66</strain>
    </source>
</reference>
<dbReference type="PANTHER" id="PTHR43080">
    <property type="entry name" value="CBS DOMAIN-CONTAINING PROTEIN CBSX3, MITOCHONDRIAL"/>
    <property type="match status" value="1"/>
</dbReference>
<dbReference type="InterPro" id="IPR005105">
    <property type="entry name" value="GlnD_Uridyltrans_N"/>
</dbReference>
<evidence type="ECO:0000259" key="3">
    <source>
        <dbReference type="PROSITE" id="PS50042"/>
    </source>
</evidence>
<dbReference type="Pfam" id="PF00571">
    <property type="entry name" value="CBS"/>
    <property type="match status" value="2"/>
</dbReference>
<dbReference type="InterPro" id="IPR000595">
    <property type="entry name" value="cNMP-bd_dom"/>
</dbReference>
<dbReference type="PANTHER" id="PTHR43080:SF2">
    <property type="entry name" value="CBS DOMAIN-CONTAINING PROTEIN"/>
    <property type="match status" value="1"/>
</dbReference>
<dbReference type="STRING" id="1799789.AX660_06365"/>
<keyword evidence="1 2" id="KW-0129">CBS domain</keyword>
<evidence type="ECO:0000256" key="1">
    <source>
        <dbReference type="ARBA" id="ARBA00023122"/>
    </source>
</evidence>
<dbReference type="InterPro" id="IPR051257">
    <property type="entry name" value="Diverse_CBS-Domain"/>
</dbReference>
<dbReference type="Gene3D" id="3.10.580.10">
    <property type="entry name" value="CBS-domain"/>
    <property type="match status" value="1"/>
</dbReference>
<dbReference type="SMART" id="SM00116">
    <property type="entry name" value="CBS"/>
    <property type="match status" value="2"/>
</dbReference>
<dbReference type="InterPro" id="IPR018821">
    <property type="entry name" value="DUF294_put_nucleoTrafse_sb-bd"/>
</dbReference>
<dbReference type="Proteomes" id="UP000070299">
    <property type="component" value="Unassembled WGS sequence"/>
</dbReference>
<dbReference type="EMBL" id="LSNE01000003">
    <property type="protein sequence ID" value="KXI29665.1"/>
    <property type="molecule type" value="Genomic_DNA"/>
</dbReference>
<comment type="caution">
    <text evidence="5">The sequence shown here is derived from an EMBL/GenBank/DDBJ whole genome shotgun (WGS) entry which is preliminary data.</text>
</comment>
<dbReference type="InterPro" id="IPR014710">
    <property type="entry name" value="RmlC-like_jellyroll"/>
</dbReference>
<dbReference type="PROSITE" id="PS50042">
    <property type="entry name" value="CNMP_BINDING_3"/>
    <property type="match status" value="1"/>
</dbReference>
<dbReference type="CDD" id="cd04587">
    <property type="entry name" value="CBS_pair_CAP-ED_NT_Pol-beta-like_DUF294_assoc"/>
    <property type="match status" value="1"/>
</dbReference>
<dbReference type="RefSeq" id="WP_068372549.1">
    <property type="nucleotide sequence ID" value="NZ_LSNE01000003.1"/>
</dbReference>
<evidence type="ECO:0000259" key="4">
    <source>
        <dbReference type="PROSITE" id="PS51371"/>
    </source>
</evidence>
<dbReference type="Gene3D" id="2.60.120.10">
    <property type="entry name" value="Jelly Rolls"/>
    <property type="match status" value="1"/>
</dbReference>
<name>A0A136A351_9ALTE</name>
<feature type="domain" description="CBS" evidence="4">
    <location>
        <begin position="154"/>
        <end position="214"/>
    </location>
</feature>
<dbReference type="InterPro" id="IPR000644">
    <property type="entry name" value="CBS_dom"/>
</dbReference>
<dbReference type="Pfam" id="PF10335">
    <property type="entry name" value="DUF294_C"/>
    <property type="match status" value="1"/>
</dbReference>
<protein>
    <submittedName>
        <fullName evidence="5">Signal transduction protein</fullName>
    </submittedName>
</protein>
<organism evidence="5 6">
    <name type="scientific">Paraglaciecola hydrolytica</name>
    <dbReference type="NCBI Taxonomy" id="1799789"/>
    <lineage>
        <taxon>Bacteria</taxon>
        <taxon>Pseudomonadati</taxon>
        <taxon>Pseudomonadota</taxon>
        <taxon>Gammaproteobacteria</taxon>
        <taxon>Alteromonadales</taxon>
        <taxon>Alteromonadaceae</taxon>
        <taxon>Paraglaciecola</taxon>
    </lineage>
</organism>
<dbReference type="InterPro" id="IPR018490">
    <property type="entry name" value="cNMP-bd_dom_sf"/>
</dbReference>
<dbReference type="OrthoDB" id="9808528at2"/>
<feature type="domain" description="CBS" evidence="4">
    <location>
        <begin position="222"/>
        <end position="279"/>
    </location>
</feature>
<evidence type="ECO:0000313" key="6">
    <source>
        <dbReference type="Proteomes" id="UP000070299"/>
    </source>
</evidence>
<gene>
    <name evidence="5" type="ORF">AX660_06365</name>
</gene>
<evidence type="ECO:0000313" key="5">
    <source>
        <dbReference type="EMBL" id="KXI29665.1"/>
    </source>
</evidence>